<dbReference type="GO" id="GO:0003723">
    <property type="term" value="F:RNA binding"/>
    <property type="evidence" value="ECO:0007669"/>
    <property type="project" value="InterPro"/>
</dbReference>
<evidence type="ECO:0000256" key="4">
    <source>
        <dbReference type="ARBA" id="ARBA00022695"/>
    </source>
</evidence>
<evidence type="ECO:0000256" key="2">
    <source>
        <dbReference type="ARBA" id="ARBA00008545"/>
    </source>
</evidence>
<evidence type="ECO:0000256" key="12">
    <source>
        <dbReference type="ARBA" id="ARBA00023125"/>
    </source>
</evidence>
<evidence type="ECO:0000256" key="16">
    <source>
        <dbReference type="SAM" id="MobiDB-lite"/>
    </source>
</evidence>
<evidence type="ECO:0000256" key="1">
    <source>
        <dbReference type="ARBA" id="ARBA00001936"/>
    </source>
</evidence>
<comment type="cofactor">
    <cofactor evidence="1">
        <name>Mn(2+)</name>
        <dbReference type="ChEBI" id="CHEBI:29035"/>
    </cofactor>
</comment>
<keyword evidence="6" id="KW-0540">Nuclease</keyword>
<dbReference type="Pfam" id="PF00910">
    <property type="entry name" value="RNA_helicase"/>
    <property type="match status" value="1"/>
</dbReference>
<protein>
    <recommendedName>
        <fullName evidence="14">ATP-dependent helicase Rep</fullName>
    </recommendedName>
    <alternativeName>
        <fullName evidence="15">RepP</fullName>
    </alternativeName>
</protein>
<feature type="domain" description="CRESS-DNA virus Rep endonuclease" evidence="17">
    <location>
        <begin position="2"/>
        <end position="99"/>
    </location>
</feature>
<evidence type="ECO:0000256" key="8">
    <source>
        <dbReference type="ARBA" id="ARBA00022741"/>
    </source>
</evidence>
<evidence type="ECO:0000256" key="3">
    <source>
        <dbReference type="ARBA" id="ARBA00022679"/>
    </source>
</evidence>
<evidence type="ECO:0000256" key="14">
    <source>
        <dbReference type="ARBA" id="ARBA00030754"/>
    </source>
</evidence>
<dbReference type="Proteomes" id="UP000004810">
    <property type="component" value="Unassembled WGS sequence"/>
</dbReference>
<comment type="similarity">
    <text evidence="2">Belongs to the nanoviruses/circoviruses replication-associated protein family.</text>
</comment>
<evidence type="ECO:0000256" key="6">
    <source>
        <dbReference type="ARBA" id="ARBA00022722"/>
    </source>
</evidence>
<evidence type="ECO:0000259" key="17">
    <source>
        <dbReference type="PROSITE" id="PS52020"/>
    </source>
</evidence>
<keyword evidence="5" id="KW-0235">DNA replication</keyword>
<name>J9E326_WUCBA</name>
<dbReference type="GO" id="GO:0016779">
    <property type="term" value="F:nucleotidyltransferase activity"/>
    <property type="evidence" value="ECO:0007669"/>
    <property type="project" value="UniProtKB-KW"/>
</dbReference>
<evidence type="ECO:0000313" key="18">
    <source>
        <dbReference type="EMBL" id="EJW71362.1"/>
    </source>
</evidence>
<keyword evidence="13" id="KW-0511">Multifunctional enzyme</keyword>
<keyword evidence="12" id="KW-0238">DNA-binding</keyword>
<accession>J9E326</accession>
<evidence type="ECO:0000256" key="13">
    <source>
        <dbReference type="ARBA" id="ARBA00023268"/>
    </source>
</evidence>
<dbReference type="PROSITE" id="PS52020">
    <property type="entry name" value="CRESS_DNA_REP"/>
    <property type="match status" value="1"/>
</dbReference>
<evidence type="ECO:0000256" key="7">
    <source>
        <dbReference type="ARBA" id="ARBA00022723"/>
    </source>
</evidence>
<proteinExistence type="inferred from homology"/>
<comment type="caution">
    <text evidence="18">The sequence shown here is derived from an EMBL/GenBank/DDBJ whole genome shotgun (WGS) entry which is preliminary data.</text>
</comment>
<feature type="compositionally biased region" description="Basic and acidic residues" evidence="16">
    <location>
        <begin position="92"/>
        <end position="104"/>
    </location>
</feature>
<keyword evidence="4" id="KW-0548">Nucleotidyltransferase</keyword>
<dbReference type="GO" id="GO:0004519">
    <property type="term" value="F:endonuclease activity"/>
    <property type="evidence" value="ECO:0007669"/>
    <property type="project" value="UniProtKB-KW"/>
</dbReference>
<dbReference type="Gene3D" id="3.40.1310.20">
    <property type="match status" value="1"/>
</dbReference>
<evidence type="ECO:0000256" key="5">
    <source>
        <dbReference type="ARBA" id="ARBA00022705"/>
    </source>
</evidence>
<dbReference type="GO" id="GO:0006260">
    <property type="term" value="P:DNA replication"/>
    <property type="evidence" value="ECO:0007669"/>
    <property type="project" value="UniProtKB-KW"/>
</dbReference>
<feature type="region of interest" description="Disordered" evidence="16">
    <location>
        <begin position="92"/>
        <end position="113"/>
    </location>
</feature>
<evidence type="ECO:0000256" key="10">
    <source>
        <dbReference type="ARBA" id="ARBA00022801"/>
    </source>
</evidence>
<dbReference type="GO" id="GO:0016787">
    <property type="term" value="F:hydrolase activity"/>
    <property type="evidence" value="ECO:0007669"/>
    <property type="project" value="UniProtKB-KW"/>
</dbReference>
<evidence type="ECO:0000313" key="19">
    <source>
        <dbReference type="Proteomes" id="UP000004810"/>
    </source>
</evidence>
<keyword evidence="8" id="KW-0547">Nucleotide-binding</keyword>
<gene>
    <name evidence="18" type="ORF">WUBG_17731</name>
</gene>
<keyword evidence="11" id="KW-0190">Covalent protein-DNA linkage</keyword>
<dbReference type="GO" id="GO:0003677">
    <property type="term" value="F:DNA binding"/>
    <property type="evidence" value="ECO:0007669"/>
    <property type="project" value="UniProtKB-KW"/>
</dbReference>
<dbReference type="SUPFAM" id="SSF52540">
    <property type="entry name" value="P-loop containing nucleoside triphosphate hydrolases"/>
    <property type="match status" value="1"/>
</dbReference>
<dbReference type="Pfam" id="PF02407">
    <property type="entry name" value="Viral_Rep"/>
    <property type="match status" value="1"/>
</dbReference>
<dbReference type="InterPro" id="IPR000605">
    <property type="entry name" value="Helicase_SF3_ssDNA/RNA_vir"/>
</dbReference>
<keyword evidence="7" id="KW-0479">Metal-binding</keyword>
<evidence type="ECO:0000256" key="9">
    <source>
        <dbReference type="ARBA" id="ARBA00022759"/>
    </source>
</evidence>
<dbReference type="InterPro" id="IPR049912">
    <property type="entry name" value="CRESS_DNA_REP"/>
</dbReference>
<dbReference type="GO" id="GO:0046872">
    <property type="term" value="F:metal ion binding"/>
    <property type="evidence" value="ECO:0007669"/>
    <property type="project" value="UniProtKB-KW"/>
</dbReference>
<evidence type="ECO:0000256" key="15">
    <source>
        <dbReference type="ARBA" id="ARBA00032243"/>
    </source>
</evidence>
<evidence type="ECO:0000256" key="11">
    <source>
        <dbReference type="ARBA" id="ARBA00023124"/>
    </source>
</evidence>
<dbReference type="GO" id="GO:0000166">
    <property type="term" value="F:nucleotide binding"/>
    <property type="evidence" value="ECO:0007669"/>
    <property type="project" value="UniProtKB-KW"/>
</dbReference>
<dbReference type="GO" id="GO:0003724">
    <property type="term" value="F:RNA helicase activity"/>
    <property type="evidence" value="ECO:0007669"/>
    <property type="project" value="InterPro"/>
</dbReference>
<dbReference type="AlphaFoldDB" id="J9E326"/>
<dbReference type="EMBL" id="ADBV01018817">
    <property type="protein sequence ID" value="EJW71362.1"/>
    <property type="molecule type" value="Genomic_DNA"/>
</dbReference>
<dbReference type="InterPro" id="IPR027417">
    <property type="entry name" value="P-loop_NTPase"/>
</dbReference>
<reference evidence="19" key="1">
    <citation type="submission" date="2012-08" db="EMBL/GenBank/DDBJ databases">
        <title>The Genome Sequence of Wuchereria bancrofti.</title>
        <authorList>
            <person name="Nutman T.B."/>
            <person name="Fink D.L."/>
            <person name="Russ C."/>
            <person name="Young S."/>
            <person name="Zeng Q."/>
            <person name="Koehrsen M."/>
            <person name="Alvarado L."/>
            <person name="Berlin A."/>
            <person name="Chapman S.B."/>
            <person name="Chen Z."/>
            <person name="Freedman E."/>
            <person name="Gellesch M."/>
            <person name="Goldberg J."/>
            <person name="Griggs A."/>
            <person name="Gujja S."/>
            <person name="Heilman E.R."/>
            <person name="Heiman D."/>
            <person name="Hepburn T."/>
            <person name="Howarth C."/>
            <person name="Jen D."/>
            <person name="Larson L."/>
            <person name="Lewis B."/>
            <person name="Mehta T."/>
            <person name="Park D."/>
            <person name="Pearson M."/>
            <person name="Roberts A."/>
            <person name="Saif S."/>
            <person name="Shea T."/>
            <person name="Shenoy N."/>
            <person name="Sisk P."/>
            <person name="Stolte C."/>
            <person name="Sykes S."/>
            <person name="Walk T."/>
            <person name="White J."/>
            <person name="Yandava C."/>
            <person name="Haas B."/>
            <person name="Henn M.R."/>
            <person name="Nusbaum C."/>
            <person name="Birren B."/>
        </authorList>
    </citation>
    <scope>NUCLEOTIDE SEQUENCE [LARGE SCALE GENOMIC DNA]</scope>
    <source>
        <strain evidence="19">NA</strain>
    </source>
</reference>
<sequence>MSRRAKCWTATIFNMKAFNSSNLEQIGNGLEYGIISKETCSTTNRQHFQCYFKFNSPVLFQTLLNNLPRASHVEKAKGSPYQNYQYCSKESINEEIGRRPEPPNRKRKSSEEQSTLLKKYCRNEINLQQMIEKDNLFVMRNLTKIQQLKSYTIEDRKTITDLYLIIGEPGIGKTTFATKLSKNYFIKTANTEKWWDGYEQQELVILDDFYGWMQPAEIFNLADSKPHLVQIKRRLRKIHQQSNSNNKQQNTGTLVETVSKYDMRAFDRRVTMTWKLYSTSEKSYFGYNFDNNLTSD</sequence>
<organism evidence="18 19">
    <name type="scientific">Wuchereria bancrofti</name>
    <dbReference type="NCBI Taxonomy" id="6293"/>
    <lineage>
        <taxon>Eukaryota</taxon>
        <taxon>Metazoa</taxon>
        <taxon>Ecdysozoa</taxon>
        <taxon>Nematoda</taxon>
        <taxon>Chromadorea</taxon>
        <taxon>Rhabditida</taxon>
        <taxon>Spirurina</taxon>
        <taxon>Spiruromorpha</taxon>
        <taxon>Filarioidea</taxon>
        <taxon>Onchocercidae</taxon>
        <taxon>Wuchereria</taxon>
    </lineage>
</organism>
<keyword evidence="3" id="KW-0808">Transferase</keyword>
<keyword evidence="10" id="KW-0378">Hydrolase</keyword>
<keyword evidence="9" id="KW-0255">Endonuclease</keyword>